<feature type="region of interest" description="Disordered" evidence="1">
    <location>
        <begin position="1"/>
        <end position="119"/>
    </location>
</feature>
<gene>
    <name evidence="2" type="ORF">MKW94_021535</name>
</gene>
<accession>A0AA42AZQ0</accession>
<feature type="compositionally biased region" description="Gly residues" evidence="1">
    <location>
        <begin position="15"/>
        <end position="31"/>
    </location>
</feature>
<evidence type="ECO:0000313" key="3">
    <source>
        <dbReference type="Proteomes" id="UP001177140"/>
    </source>
</evidence>
<feature type="non-terminal residue" evidence="2">
    <location>
        <position position="1"/>
    </location>
</feature>
<comment type="caution">
    <text evidence="2">The sequence shown here is derived from an EMBL/GenBank/DDBJ whole genome shotgun (WGS) entry which is preliminary data.</text>
</comment>
<feature type="non-terminal residue" evidence="2">
    <location>
        <position position="119"/>
    </location>
</feature>
<dbReference type="AlphaFoldDB" id="A0AA42AZQ0"/>
<dbReference type="EMBL" id="JAJJMA010265180">
    <property type="protein sequence ID" value="MCL7045046.1"/>
    <property type="molecule type" value="Genomic_DNA"/>
</dbReference>
<dbReference type="Proteomes" id="UP001177140">
    <property type="component" value="Unassembled WGS sequence"/>
</dbReference>
<evidence type="ECO:0000313" key="2">
    <source>
        <dbReference type="EMBL" id="MCL7045046.1"/>
    </source>
</evidence>
<keyword evidence="3" id="KW-1185">Reference proteome</keyword>
<feature type="compositionally biased region" description="Polar residues" evidence="1">
    <location>
        <begin position="33"/>
        <end position="47"/>
    </location>
</feature>
<proteinExistence type="predicted"/>
<name>A0AA42AZQ0_PAPNU</name>
<organism evidence="2 3">
    <name type="scientific">Papaver nudicaule</name>
    <name type="common">Iceland poppy</name>
    <dbReference type="NCBI Taxonomy" id="74823"/>
    <lineage>
        <taxon>Eukaryota</taxon>
        <taxon>Viridiplantae</taxon>
        <taxon>Streptophyta</taxon>
        <taxon>Embryophyta</taxon>
        <taxon>Tracheophyta</taxon>
        <taxon>Spermatophyta</taxon>
        <taxon>Magnoliopsida</taxon>
        <taxon>Ranunculales</taxon>
        <taxon>Papaveraceae</taxon>
        <taxon>Papaveroideae</taxon>
        <taxon>Papaver</taxon>
    </lineage>
</organism>
<protein>
    <submittedName>
        <fullName evidence="2">Uncharacterized protein</fullName>
    </submittedName>
</protein>
<evidence type="ECO:0000256" key="1">
    <source>
        <dbReference type="SAM" id="MobiDB-lite"/>
    </source>
</evidence>
<feature type="compositionally biased region" description="Basic and acidic residues" evidence="1">
    <location>
        <begin position="49"/>
        <end position="62"/>
    </location>
</feature>
<reference evidence="2" key="1">
    <citation type="submission" date="2022-03" db="EMBL/GenBank/DDBJ databases">
        <title>A functionally conserved STORR gene fusion in Papaver species that diverged 16.8 million years ago.</title>
        <authorList>
            <person name="Catania T."/>
        </authorList>
    </citation>
    <scope>NUCLEOTIDE SEQUENCE</scope>
    <source>
        <strain evidence="2">S-191538</strain>
    </source>
</reference>
<feature type="compositionally biased region" description="Polar residues" evidence="1">
    <location>
        <begin position="109"/>
        <end position="119"/>
    </location>
</feature>
<sequence>QERREGYSGPRDGGRGGAGRGRGGRGSGFGGRNSYTNENSDDYTQNDFELEKDSRNVYDREQGMPSVPGSHKPVRDGQDQSGNPFHRGDRDNRVSNRWGSVQKRWNGKGNWTSPHAQPE</sequence>